<comment type="pathway">
    <text evidence="1">Cofactor biosynthesis; pyrroloquinoline quinone biosynthesis.</text>
</comment>
<dbReference type="NCBIfam" id="TIGR03859">
    <property type="entry name" value="PQQ_PqqD"/>
    <property type="match status" value="1"/>
</dbReference>
<keyword evidence="5" id="KW-1185">Reference proteome</keyword>
<proteinExistence type="predicted"/>
<evidence type="ECO:0000313" key="5">
    <source>
        <dbReference type="Proteomes" id="UP000266313"/>
    </source>
</evidence>
<dbReference type="InterPro" id="IPR041881">
    <property type="entry name" value="PqqD_sf"/>
</dbReference>
<dbReference type="AlphaFoldDB" id="A0A250KR91"/>
<dbReference type="UniPathway" id="UPA00539"/>
<dbReference type="GO" id="GO:0018189">
    <property type="term" value="P:pyrroloquinoline quinone biosynthetic process"/>
    <property type="evidence" value="ECO:0007669"/>
    <property type="project" value="UniProtKB-UniPathway"/>
</dbReference>
<evidence type="ECO:0000256" key="3">
    <source>
        <dbReference type="ARBA" id="ARBA00022905"/>
    </source>
</evidence>
<accession>A0A250KR91</accession>
<dbReference type="Pfam" id="PF05402">
    <property type="entry name" value="PqqD"/>
    <property type="match status" value="1"/>
</dbReference>
<evidence type="ECO:0000256" key="2">
    <source>
        <dbReference type="ARBA" id="ARBA00011741"/>
    </source>
</evidence>
<protein>
    <submittedName>
        <fullName evidence="4">Coenzyme PQQ biosynthesis protein PqqD</fullName>
    </submittedName>
</protein>
<evidence type="ECO:0000256" key="1">
    <source>
        <dbReference type="ARBA" id="ARBA00004886"/>
    </source>
</evidence>
<dbReference type="Proteomes" id="UP000266313">
    <property type="component" value="Chromosome"/>
</dbReference>
<dbReference type="EMBL" id="AP017928">
    <property type="protein sequence ID" value="BBA34170.1"/>
    <property type="molecule type" value="Genomic_DNA"/>
</dbReference>
<evidence type="ECO:0000313" key="4">
    <source>
        <dbReference type="EMBL" id="BBA34170.1"/>
    </source>
</evidence>
<reference evidence="4 5" key="1">
    <citation type="submission" date="2016-12" db="EMBL/GenBank/DDBJ databases">
        <title>Genome sequencing of Methylocaldum marinum.</title>
        <authorList>
            <person name="Takeuchi M."/>
            <person name="Kamagata Y."/>
            <person name="Hiraoka S."/>
            <person name="Oshima K."/>
            <person name="Hattori M."/>
            <person name="Iwasaki W."/>
        </authorList>
    </citation>
    <scope>NUCLEOTIDE SEQUENCE [LARGE SCALE GENOMIC DNA]</scope>
    <source>
        <strain evidence="4 5">S8</strain>
    </source>
</reference>
<dbReference type="OrthoDB" id="7356791at2"/>
<name>A0A250KR91_9GAMM</name>
<dbReference type="InterPro" id="IPR022479">
    <property type="entry name" value="PqqD_bac"/>
</dbReference>
<dbReference type="KEGG" id="mmai:sS8_2218"/>
<comment type="subunit">
    <text evidence="2">Monomer. Interacts with PqqE.</text>
</comment>
<keyword evidence="3" id="KW-0884">PQQ biosynthesis</keyword>
<dbReference type="Gene3D" id="1.10.10.1150">
    <property type="entry name" value="Coenzyme PQQ synthesis protein D (PqqD)"/>
    <property type="match status" value="1"/>
</dbReference>
<dbReference type="GO" id="GO:0048038">
    <property type="term" value="F:quinone binding"/>
    <property type="evidence" value="ECO:0007669"/>
    <property type="project" value="InterPro"/>
</dbReference>
<sequence length="93" mass="10826">MPLDPKNRFTFSPLHRLQWEEAQQRYVILYPEGLVELNTPAAEILKLCDGTRDLDEIVSELEIKFETTGLRDDISELLQSALDNGWIRQTPRQ</sequence>
<dbReference type="RefSeq" id="WP_119629634.1">
    <property type="nucleotide sequence ID" value="NZ_AP017928.1"/>
</dbReference>
<dbReference type="InterPro" id="IPR008792">
    <property type="entry name" value="PQQD"/>
</dbReference>
<gene>
    <name evidence="4" type="ORF">sS8_2218</name>
</gene>
<organism evidence="4 5">
    <name type="scientific">Methylocaldum marinum</name>
    <dbReference type="NCBI Taxonomy" id="1432792"/>
    <lineage>
        <taxon>Bacteria</taxon>
        <taxon>Pseudomonadati</taxon>
        <taxon>Pseudomonadota</taxon>
        <taxon>Gammaproteobacteria</taxon>
        <taxon>Methylococcales</taxon>
        <taxon>Methylococcaceae</taxon>
        <taxon>Methylocaldum</taxon>
    </lineage>
</organism>